<gene>
    <name evidence="1" type="ORF">F7D95_02220</name>
</gene>
<feature type="non-terminal residue" evidence="1">
    <location>
        <position position="1"/>
    </location>
</feature>
<accession>A0AA90ZIX1</accession>
<protein>
    <submittedName>
        <fullName evidence="1">HAD family phosphatase</fullName>
    </submittedName>
</protein>
<reference evidence="2" key="1">
    <citation type="submission" date="2019-09" db="EMBL/GenBank/DDBJ databases">
        <title>Distinct polysaccharide growth profiles of human intestinal Prevotella copri isolates.</title>
        <authorList>
            <person name="Fehlner-Peach H."/>
            <person name="Magnabosco C."/>
            <person name="Raghavan V."/>
            <person name="Scher J.U."/>
            <person name="Tett A."/>
            <person name="Cox L.M."/>
            <person name="Gottsegen C."/>
            <person name="Watters A."/>
            <person name="Wiltshire- Gordon J.D."/>
            <person name="Segata N."/>
            <person name="Bonneau R."/>
            <person name="Littman D.R."/>
        </authorList>
    </citation>
    <scope>NUCLEOTIDE SEQUENCE [LARGE SCALE GENOMIC DNA]</scope>
    <source>
        <strain evidence="2">iAQ1179</strain>
    </source>
</reference>
<dbReference type="AlphaFoldDB" id="A0AA90ZIX1"/>
<dbReference type="Proteomes" id="UP000442105">
    <property type="component" value="Unassembled WGS sequence"/>
</dbReference>
<sequence length="32" mass="3677">ARNCCAASEVGLFTYCPQNGEDWCDKIYDYLK</sequence>
<organism evidence="1 2">
    <name type="scientific">Segatella copri</name>
    <dbReference type="NCBI Taxonomy" id="165179"/>
    <lineage>
        <taxon>Bacteria</taxon>
        <taxon>Pseudomonadati</taxon>
        <taxon>Bacteroidota</taxon>
        <taxon>Bacteroidia</taxon>
        <taxon>Bacteroidales</taxon>
        <taxon>Prevotellaceae</taxon>
        <taxon>Segatella</taxon>
    </lineage>
</organism>
<evidence type="ECO:0000313" key="1">
    <source>
        <dbReference type="EMBL" id="MQN11657.1"/>
    </source>
</evidence>
<dbReference type="EMBL" id="VZCW01000049">
    <property type="protein sequence ID" value="MQN11657.1"/>
    <property type="molecule type" value="Genomic_DNA"/>
</dbReference>
<comment type="caution">
    <text evidence="1">The sequence shown here is derived from an EMBL/GenBank/DDBJ whole genome shotgun (WGS) entry which is preliminary data.</text>
</comment>
<name>A0AA90ZIX1_9BACT</name>
<evidence type="ECO:0000313" key="2">
    <source>
        <dbReference type="Proteomes" id="UP000442105"/>
    </source>
</evidence>
<proteinExistence type="predicted"/>